<dbReference type="EMBL" id="FONN01000001">
    <property type="protein sequence ID" value="SFE10918.1"/>
    <property type="molecule type" value="Genomic_DNA"/>
</dbReference>
<sequence>MAMTWRRYDLQRMRWRLINYPHLAEPDVLPAALDWLDGEIAAMKKAATDPTP</sequence>
<evidence type="ECO:0000313" key="1">
    <source>
        <dbReference type="EMBL" id="SFE10918.1"/>
    </source>
</evidence>
<dbReference type="AlphaFoldDB" id="A0A1I1XW52"/>
<keyword evidence="2" id="KW-1185">Reference proteome</keyword>
<accession>A0A1I1XW52</accession>
<dbReference type="RefSeq" id="WP_156182293.1">
    <property type="nucleotide sequence ID" value="NZ_FONN01000001.1"/>
</dbReference>
<dbReference type="Proteomes" id="UP000183410">
    <property type="component" value="Unassembled WGS sequence"/>
</dbReference>
<reference evidence="2" key="1">
    <citation type="submission" date="2016-10" db="EMBL/GenBank/DDBJ databases">
        <authorList>
            <person name="Varghese N."/>
            <person name="Submissions S."/>
        </authorList>
    </citation>
    <scope>NUCLEOTIDE SEQUENCE [LARGE SCALE GENOMIC DNA]</scope>
    <source>
        <strain evidence="2">CGMCC 1.10223</strain>
    </source>
</reference>
<proteinExistence type="predicted"/>
<dbReference type="OrthoDB" id="2666743at2"/>
<protein>
    <submittedName>
        <fullName evidence="1">Uncharacterized protein</fullName>
    </submittedName>
</protein>
<gene>
    <name evidence="1" type="ORF">SAMN04487969_10198</name>
</gene>
<name>A0A1I1XW52_9BACL</name>
<organism evidence="1 2">
    <name type="scientific">Paenibacillus algorifonticola</name>
    <dbReference type="NCBI Taxonomy" id="684063"/>
    <lineage>
        <taxon>Bacteria</taxon>
        <taxon>Bacillati</taxon>
        <taxon>Bacillota</taxon>
        <taxon>Bacilli</taxon>
        <taxon>Bacillales</taxon>
        <taxon>Paenibacillaceae</taxon>
        <taxon>Paenibacillus</taxon>
    </lineage>
</organism>
<evidence type="ECO:0000313" key="2">
    <source>
        <dbReference type="Proteomes" id="UP000183410"/>
    </source>
</evidence>